<dbReference type="PANTHER" id="PTHR45628:SF7">
    <property type="entry name" value="VOLTAGE-DEPENDENT CALCIUM CHANNEL TYPE A SUBUNIT ALPHA-1"/>
    <property type="match status" value="1"/>
</dbReference>
<sequence length="769" mass="84791">METDNVLKPTPSSGTSSQSVSVVRHEYSDVSYEEEASHGAVHTLLPSDLEGLSTEEANTIRNRLRLRLGVMPGTKLALWPSGLLEVSGHALHEAVSALGLTRYTEEEVNELVNRLADFVGLRFRNEKEHGGRPTIIGNIFGAAAEAKKPLGSAIWEWPEGETPGRGALRSTRTTFKLVHQQASSSYNVVPAEVLIEVFLARDGEIHKKIFGAQVAQFKAMREILMASDTNRFLAQRAVRALSCILSPGGGDRLTFVRINDLAAPPEPTHPLMYIEPVVAILIVLNGVMIGFQTDPAFEDWTGFFYIETAMFSFLLLEIALRMHLLRWGPYWCGQDRYWNWFDLFLAGTALVDLSTQLVAEDSFDMFGASLLRFFRLIRLVRIVKLFRVKFMKDLRLMVKGLIAGIKTLAMAFALLFAVLYVISGFAAITVGKDQRTKDVHLDEYFHNIPASMFTAFRCFTGECMNEAGQPITHMLAAQFGLPFILAYVASYMLVTMGIFNVILAVYVDITMRAAKENDATTAEQYSRESVRIARTTRELLKKFAGAYHQFQNLEEPDIANALHGKSKSRIDVGSANLFADEVTENIAISKELFLLVIQDHHAQSLMDDLDLPHDRANLFEIIDADGSGTLGLPELVQGLLKIRGEINKSDTVAALLATKAVQAQVSDLMQESSKKLEKLEKEVQLRFADMSFTLNHAKIFAGEAMPTMPTSAINPGVNAVNQSPSMSAGSAGAENGAEIAHLQGFPSLAGLPLPVRPGLQLEEEADPKA</sequence>
<dbReference type="InterPro" id="IPR002048">
    <property type="entry name" value="EF_hand_dom"/>
</dbReference>
<feature type="transmembrane region" description="Helical" evidence="15">
    <location>
        <begin position="340"/>
        <end position="359"/>
    </location>
</feature>
<keyword evidence="19" id="KW-1185">Reference proteome</keyword>
<evidence type="ECO:0000313" key="17">
    <source>
        <dbReference type="EMBL" id="CAI3992444.1"/>
    </source>
</evidence>
<evidence type="ECO:0000256" key="6">
    <source>
        <dbReference type="ARBA" id="ARBA00022692"/>
    </source>
</evidence>
<keyword evidence="11 15" id="KW-0472">Membrane</keyword>
<evidence type="ECO:0000256" key="7">
    <source>
        <dbReference type="ARBA" id="ARBA00022837"/>
    </source>
</evidence>
<dbReference type="PROSITE" id="PS00018">
    <property type="entry name" value="EF_HAND_1"/>
    <property type="match status" value="1"/>
</dbReference>
<protein>
    <submittedName>
        <fullName evidence="18">Voltage-dependent L-type calcium channel subunit alpha-1C</fullName>
    </submittedName>
</protein>
<feature type="domain" description="EF-hand" evidence="16">
    <location>
        <begin position="610"/>
        <end position="645"/>
    </location>
</feature>
<evidence type="ECO:0000256" key="12">
    <source>
        <dbReference type="ARBA" id="ARBA00023180"/>
    </source>
</evidence>
<keyword evidence="8" id="KW-0851">Voltage-gated channel</keyword>
<dbReference type="PANTHER" id="PTHR45628">
    <property type="entry name" value="VOLTAGE-DEPENDENT CALCIUM CHANNEL TYPE A SUBUNIT ALPHA-1"/>
    <property type="match status" value="1"/>
</dbReference>
<comment type="subcellular location">
    <subcellularLocation>
        <location evidence="1">Membrane</location>
        <topology evidence="1">Multi-pass membrane protein</topology>
    </subcellularLocation>
</comment>
<keyword evidence="10" id="KW-0406">Ion transport</keyword>
<keyword evidence="3" id="KW-0597">Phosphoprotein</keyword>
<dbReference type="SUPFAM" id="SSF81324">
    <property type="entry name" value="Voltage-gated potassium channels"/>
    <property type="match status" value="1"/>
</dbReference>
<feature type="region of interest" description="Disordered" evidence="14">
    <location>
        <begin position="1"/>
        <end position="21"/>
    </location>
</feature>
<reference evidence="17" key="1">
    <citation type="submission" date="2022-10" db="EMBL/GenBank/DDBJ databases">
        <authorList>
            <person name="Chen Y."/>
            <person name="Dougan E. K."/>
            <person name="Chan C."/>
            <person name="Rhodes N."/>
            <person name="Thang M."/>
        </authorList>
    </citation>
    <scope>NUCLEOTIDE SEQUENCE</scope>
</reference>
<dbReference type="Gene3D" id="1.10.287.70">
    <property type="match status" value="1"/>
</dbReference>
<dbReference type="InterPro" id="IPR027359">
    <property type="entry name" value="Volt_channel_dom_sf"/>
</dbReference>
<name>A0A9P1CI56_9DINO</name>
<gene>
    <name evidence="17" type="ORF">C1SCF055_LOCUS19277</name>
</gene>
<evidence type="ECO:0000256" key="13">
    <source>
        <dbReference type="ARBA" id="ARBA00023303"/>
    </source>
</evidence>
<dbReference type="GO" id="GO:0008331">
    <property type="term" value="F:high voltage-gated calcium channel activity"/>
    <property type="evidence" value="ECO:0007669"/>
    <property type="project" value="TreeGrafter"/>
</dbReference>
<proteinExistence type="predicted"/>
<comment type="caution">
    <text evidence="17">The sequence shown here is derived from an EMBL/GenBank/DDBJ whole genome shotgun (WGS) entry which is preliminary data.</text>
</comment>
<organism evidence="17">
    <name type="scientific">Cladocopium goreaui</name>
    <dbReference type="NCBI Taxonomy" id="2562237"/>
    <lineage>
        <taxon>Eukaryota</taxon>
        <taxon>Sar</taxon>
        <taxon>Alveolata</taxon>
        <taxon>Dinophyceae</taxon>
        <taxon>Suessiales</taxon>
        <taxon>Symbiodiniaceae</taxon>
        <taxon>Cladocopium</taxon>
    </lineage>
</organism>
<keyword evidence="5" id="KW-0107">Calcium channel</keyword>
<keyword evidence="7" id="KW-0106">Calcium</keyword>
<feature type="transmembrane region" description="Helical" evidence="15">
    <location>
        <begin position="484"/>
        <end position="507"/>
    </location>
</feature>
<feature type="compositionally biased region" description="Low complexity" evidence="14">
    <location>
        <begin position="12"/>
        <end position="21"/>
    </location>
</feature>
<evidence type="ECO:0000256" key="8">
    <source>
        <dbReference type="ARBA" id="ARBA00022882"/>
    </source>
</evidence>
<dbReference type="Proteomes" id="UP001152797">
    <property type="component" value="Unassembled WGS sequence"/>
</dbReference>
<dbReference type="GO" id="GO:0098703">
    <property type="term" value="P:calcium ion import across plasma membrane"/>
    <property type="evidence" value="ECO:0007669"/>
    <property type="project" value="TreeGrafter"/>
</dbReference>
<dbReference type="InterPro" id="IPR005821">
    <property type="entry name" value="Ion_trans_dom"/>
</dbReference>
<dbReference type="EMBL" id="CAMXCT030001713">
    <property type="protein sequence ID" value="CAL4779756.1"/>
    <property type="molecule type" value="Genomic_DNA"/>
</dbReference>
<evidence type="ECO:0000256" key="15">
    <source>
        <dbReference type="SAM" id="Phobius"/>
    </source>
</evidence>
<evidence type="ECO:0000313" key="18">
    <source>
        <dbReference type="EMBL" id="CAL4779756.1"/>
    </source>
</evidence>
<keyword evidence="13" id="KW-0407">Ion channel</keyword>
<feature type="transmembrane region" description="Helical" evidence="15">
    <location>
        <begin position="303"/>
        <end position="320"/>
    </location>
</feature>
<evidence type="ECO:0000256" key="4">
    <source>
        <dbReference type="ARBA" id="ARBA00022568"/>
    </source>
</evidence>
<reference evidence="18 19" key="2">
    <citation type="submission" date="2024-05" db="EMBL/GenBank/DDBJ databases">
        <authorList>
            <person name="Chen Y."/>
            <person name="Shah S."/>
            <person name="Dougan E. K."/>
            <person name="Thang M."/>
            <person name="Chan C."/>
        </authorList>
    </citation>
    <scope>NUCLEOTIDE SEQUENCE [LARGE SCALE GENOMIC DNA]</scope>
</reference>
<dbReference type="GO" id="GO:0005509">
    <property type="term" value="F:calcium ion binding"/>
    <property type="evidence" value="ECO:0007669"/>
    <property type="project" value="InterPro"/>
</dbReference>
<keyword evidence="12" id="KW-0325">Glycoprotein</keyword>
<evidence type="ECO:0000313" key="19">
    <source>
        <dbReference type="Proteomes" id="UP001152797"/>
    </source>
</evidence>
<evidence type="ECO:0000256" key="1">
    <source>
        <dbReference type="ARBA" id="ARBA00004141"/>
    </source>
</evidence>
<feature type="transmembrane region" description="Helical" evidence="15">
    <location>
        <begin position="407"/>
        <end position="428"/>
    </location>
</feature>
<evidence type="ECO:0000256" key="11">
    <source>
        <dbReference type="ARBA" id="ARBA00023136"/>
    </source>
</evidence>
<evidence type="ECO:0000256" key="3">
    <source>
        <dbReference type="ARBA" id="ARBA00022553"/>
    </source>
</evidence>
<keyword evidence="4" id="KW-0109">Calcium transport</keyword>
<evidence type="ECO:0000256" key="9">
    <source>
        <dbReference type="ARBA" id="ARBA00022989"/>
    </source>
</evidence>
<dbReference type="PROSITE" id="PS50222">
    <property type="entry name" value="EF_HAND_2"/>
    <property type="match status" value="1"/>
</dbReference>
<evidence type="ECO:0000256" key="5">
    <source>
        <dbReference type="ARBA" id="ARBA00022673"/>
    </source>
</evidence>
<keyword evidence="6 15" id="KW-0812">Transmembrane</keyword>
<dbReference type="Pfam" id="PF00520">
    <property type="entry name" value="Ion_trans"/>
    <property type="match status" value="1"/>
</dbReference>
<keyword evidence="2" id="KW-0813">Transport</keyword>
<keyword evidence="9 15" id="KW-1133">Transmembrane helix</keyword>
<dbReference type="EMBL" id="CAMXCT020001713">
    <property type="protein sequence ID" value="CAL1145819.1"/>
    <property type="molecule type" value="Genomic_DNA"/>
</dbReference>
<dbReference type="AlphaFoldDB" id="A0A9P1CI56"/>
<dbReference type="GO" id="GO:0005891">
    <property type="term" value="C:voltage-gated calcium channel complex"/>
    <property type="evidence" value="ECO:0007669"/>
    <property type="project" value="TreeGrafter"/>
</dbReference>
<evidence type="ECO:0000259" key="16">
    <source>
        <dbReference type="PROSITE" id="PS50222"/>
    </source>
</evidence>
<feature type="transmembrane region" description="Helical" evidence="15">
    <location>
        <begin position="271"/>
        <end position="291"/>
    </location>
</feature>
<dbReference type="InterPro" id="IPR050599">
    <property type="entry name" value="VDCC_alpha-1_subunit"/>
</dbReference>
<dbReference type="InterPro" id="IPR018247">
    <property type="entry name" value="EF_Hand_1_Ca_BS"/>
</dbReference>
<dbReference type="Gene3D" id="1.20.120.350">
    <property type="entry name" value="Voltage-gated potassium channels. Chain C"/>
    <property type="match status" value="1"/>
</dbReference>
<dbReference type="EMBL" id="CAMXCT010001713">
    <property type="protein sequence ID" value="CAI3992444.1"/>
    <property type="molecule type" value="Genomic_DNA"/>
</dbReference>
<evidence type="ECO:0000256" key="2">
    <source>
        <dbReference type="ARBA" id="ARBA00022448"/>
    </source>
</evidence>
<evidence type="ECO:0000256" key="14">
    <source>
        <dbReference type="SAM" id="MobiDB-lite"/>
    </source>
</evidence>
<accession>A0A9P1CI56</accession>
<evidence type="ECO:0000256" key="10">
    <source>
        <dbReference type="ARBA" id="ARBA00023065"/>
    </source>
</evidence>